<dbReference type="RefSeq" id="XP_075077253.1">
    <property type="nucleotide sequence ID" value="XM_075221152.1"/>
</dbReference>
<name>A0AC58RX04_TOBAC</name>
<organism evidence="1 2">
    <name type="scientific">Nicotiana tabacum</name>
    <name type="common">Common tobacco</name>
    <dbReference type="NCBI Taxonomy" id="4097"/>
    <lineage>
        <taxon>Eukaryota</taxon>
        <taxon>Viridiplantae</taxon>
        <taxon>Streptophyta</taxon>
        <taxon>Embryophyta</taxon>
        <taxon>Tracheophyta</taxon>
        <taxon>Spermatophyta</taxon>
        <taxon>Magnoliopsida</taxon>
        <taxon>eudicotyledons</taxon>
        <taxon>Gunneridae</taxon>
        <taxon>Pentapetalae</taxon>
        <taxon>asterids</taxon>
        <taxon>lamiids</taxon>
        <taxon>Solanales</taxon>
        <taxon>Solanaceae</taxon>
        <taxon>Nicotianoideae</taxon>
        <taxon>Nicotianeae</taxon>
        <taxon>Nicotiana</taxon>
    </lineage>
</organism>
<keyword evidence="1" id="KW-1185">Reference proteome</keyword>
<proteinExistence type="predicted"/>
<reference evidence="2" key="2">
    <citation type="submission" date="2025-08" db="UniProtKB">
        <authorList>
            <consortium name="RefSeq"/>
        </authorList>
    </citation>
    <scope>IDENTIFICATION</scope>
    <source>
        <tissue evidence="2">Leaf</tissue>
    </source>
</reference>
<accession>A0AC58RX04</accession>
<evidence type="ECO:0000313" key="2">
    <source>
        <dbReference type="RefSeq" id="XP_075077253.1"/>
    </source>
</evidence>
<protein>
    <submittedName>
        <fullName evidence="2">Uncharacterized protein LOC142163991</fullName>
    </submittedName>
</protein>
<sequence length="149" mass="17985">MDEEAKRMNREGYRRAKKEAKLAVTTAKTAAFGHLYEEFWAKGRDKKLYRLAKVRERKAHDLDQGKCIKDEEDRVLIEEAQIRRRWQTYFHKLLNEEGDRDIVLGYLEHFEMRRDFEYCRCIRVEEVKGAMRKMHMGRATSPVKIRVEF</sequence>
<reference evidence="1" key="1">
    <citation type="journal article" date="2014" name="Nat. Commun.">
        <title>The tobacco genome sequence and its comparison with those of tomato and potato.</title>
        <authorList>
            <person name="Sierro N."/>
            <person name="Battey J.N."/>
            <person name="Ouadi S."/>
            <person name="Bakaher N."/>
            <person name="Bovet L."/>
            <person name="Willig A."/>
            <person name="Goepfert S."/>
            <person name="Peitsch M.C."/>
            <person name="Ivanov N.V."/>
        </authorList>
    </citation>
    <scope>NUCLEOTIDE SEQUENCE [LARGE SCALE GENOMIC DNA]</scope>
</reference>
<dbReference type="Proteomes" id="UP000790787">
    <property type="component" value="Chromosome 9"/>
</dbReference>
<evidence type="ECO:0000313" key="1">
    <source>
        <dbReference type="Proteomes" id="UP000790787"/>
    </source>
</evidence>
<gene>
    <name evidence="2" type="primary">LOC142163991</name>
</gene>